<dbReference type="EMBL" id="BMCP01000003">
    <property type="protein sequence ID" value="GGE49277.1"/>
    <property type="molecule type" value="Genomic_DNA"/>
</dbReference>
<accession>A0A8J2YJV9</accession>
<dbReference type="Pfam" id="PF07331">
    <property type="entry name" value="TctB"/>
    <property type="match status" value="1"/>
</dbReference>
<name>A0A8J2YJV9_9RHOB</name>
<protein>
    <recommendedName>
        <fullName evidence="2">DUF1468 domain-containing protein</fullName>
    </recommendedName>
</protein>
<evidence type="ECO:0000313" key="3">
    <source>
        <dbReference type="EMBL" id="GGE49277.1"/>
    </source>
</evidence>
<evidence type="ECO:0000259" key="2">
    <source>
        <dbReference type="Pfam" id="PF07331"/>
    </source>
</evidence>
<feature type="domain" description="DUF1468" evidence="2">
    <location>
        <begin position="11"/>
        <end position="146"/>
    </location>
</feature>
<comment type="caution">
    <text evidence="3">The sequence shown here is derived from an EMBL/GenBank/DDBJ whole genome shotgun (WGS) entry which is preliminary data.</text>
</comment>
<reference evidence="3" key="1">
    <citation type="journal article" date="2014" name="Int. J. Syst. Evol. Microbiol.">
        <title>Complete genome sequence of Corynebacterium casei LMG S-19264T (=DSM 44701T), isolated from a smear-ripened cheese.</title>
        <authorList>
            <consortium name="US DOE Joint Genome Institute (JGI-PGF)"/>
            <person name="Walter F."/>
            <person name="Albersmeier A."/>
            <person name="Kalinowski J."/>
            <person name="Ruckert C."/>
        </authorList>
    </citation>
    <scope>NUCLEOTIDE SEQUENCE</scope>
    <source>
        <strain evidence="3">CCM 7684</strain>
    </source>
</reference>
<feature type="transmembrane region" description="Helical" evidence="1">
    <location>
        <begin position="98"/>
        <end position="116"/>
    </location>
</feature>
<feature type="transmembrane region" description="Helical" evidence="1">
    <location>
        <begin position="12"/>
        <end position="31"/>
    </location>
</feature>
<feature type="transmembrane region" description="Helical" evidence="1">
    <location>
        <begin position="43"/>
        <end position="62"/>
    </location>
</feature>
<dbReference type="AlphaFoldDB" id="A0A8J2YJV9"/>
<evidence type="ECO:0000313" key="4">
    <source>
        <dbReference type="Proteomes" id="UP000602745"/>
    </source>
</evidence>
<keyword evidence="4" id="KW-1185">Reference proteome</keyword>
<feature type="transmembrane region" description="Helical" evidence="1">
    <location>
        <begin position="74"/>
        <end position="92"/>
    </location>
</feature>
<gene>
    <name evidence="3" type="ORF">GCM10007276_28010</name>
</gene>
<organism evidence="3 4">
    <name type="scientific">Agaricicola taiwanensis</name>
    <dbReference type="NCBI Taxonomy" id="591372"/>
    <lineage>
        <taxon>Bacteria</taxon>
        <taxon>Pseudomonadati</taxon>
        <taxon>Pseudomonadota</taxon>
        <taxon>Alphaproteobacteria</taxon>
        <taxon>Rhodobacterales</taxon>
        <taxon>Paracoccaceae</taxon>
        <taxon>Agaricicola</taxon>
    </lineage>
</organism>
<keyword evidence="1" id="KW-0812">Transmembrane</keyword>
<dbReference type="RefSeq" id="WP_188410425.1">
    <property type="nucleotide sequence ID" value="NZ_BMCP01000003.1"/>
</dbReference>
<feature type="transmembrane region" description="Helical" evidence="1">
    <location>
        <begin position="128"/>
        <end position="152"/>
    </location>
</feature>
<sequence length="154" mass="16380">MSPTIRAPKEFWMGLLYLALGGAGILIAQHYPFGTASRMGPGYLPSLVCGLLMLFGVISLVRAVRLTGEPIGEIAFKPLFLVLLSVFAFAALSLRAGLVIAIIALVLISAAGSRYFTFSWKAMAGMLVLVAFCSLIFVRGLGVPLPLIGTWFTG</sequence>
<keyword evidence="1" id="KW-1133">Transmembrane helix</keyword>
<keyword evidence="1" id="KW-0472">Membrane</keyword>
<reference evidence="3" key="2">
    <citation type="submission" date="2020-09" db="EMBL/GenBank/DDBJ databases">
        <authorList>
            <person name="Sun Q."/>
            <person name="Sedlacek I."/>
        </authorList>
    </citation>
    <scope>NUCLEOTIDE SEQUENCE</scope>
    <source>
        <strain evidence="3">CCM 7684</strain>
    </source>
</reference>
<dbReference type="InterPro" id="IPR009936">
    <property type="entry name" value="DUF1468"/>
</dbReference>
<evidence type="ECO:0000256" key="1">
    <source>
        <dbReference type="SAM" id="Phobius"/>
    </source>
</evidence>
<proteinExistence type="predicted"/>
<dbReference type="Proteomes" id="UP000602745">
    <property type="component" value="Unassembled WGS sequence"/>
</dbReference>